<dbReference type="InterPro" id="IPR025250">
    <property type="entry name" value="DUF4199"/>
</dbReference>
<feature type="transmembrane region" description="Helical" evidence="1">
    <location>
        <begin position="39"/>
        <end position="60"/>
    </location>
</feature>
<protein>
    <recommendedName>
        <fullName evidence="4">DUF4199 domain-containing protein</fullName>
    </recommendedName>
</protein>
<keyword evidence="1" id="KW-0812">Transmembrane</keyword>
<evidence type="ECO:0000256" key="1">
    <source>
        <dbReference type="SAM" id="Phobius"/>
    </source>
</evidence>
<name>A0A1H4A207_9FLAO</name>
<sequence length="170" mass="19048">MEQQELSLKPYAQNYGLIYGGYSILVLLLLYFFNYDQNTGISLLSFLINTAIVFIAIHRYKLDNANNLSLSSAIKLGLAIGAIGGLIYAVYMYIHYTYLQPEFITTLKEGLKTQVEAEIERQNLKGEEADTTREIATLFASPFFMATSALISILLKTLFISLVVGLIKKN</sequence>
<reference evidence="2 3" key="1">
    <citation type="submission" date="2016-10" db="EMBL/GenBank/DDBJ databases">
        <authorList>
            <person name="de Groot N.N."/>
        </authorList>
    </citation>
    <scope>NUCLEOTIDE SEQUENCE [LARGE SCALE GENOMIC DNA]</scope>
    <source>
        <strain evidence="2 3">DSM 23581</strain>
    </source>
</reference>
<keyword evidence="3" id="KW-1185">Reference proteome</keyword>
<feature type="transmembrane region" description="Helical" evidence="1">
    <location>
        <begin position="12"/>
        <end position="33"/>
    </location>
</feature>
<dbReference type="Pfam" id="PF13858">
    <property type="entry name" value="DUF4199"/>
    <property type="match status" value="1"/>
</dbReference>
<dbReference type="Proteomes" id="UP000198820">
    <property type="component" value="Unassembled WGS sequence"/>
</dbReference>
<proteinExistence type="predicted"/>
<evidence type="ECO:0008006" key="4">
    <source>
        <dbReference type="Google" id="ProtNLM"/>
    </source>
</evidence>
<feature type="transmembrane region" description="Helical" evidence="1">
    <location>
        <begin position="72"/>
        <end position="94"/>
    </location>
</feature>
<gene>
    <name evidence="2" type="ORF">SAMN05421540_104275</name>
</gene>
<keyword evidence="1" id="KW-1133">Transmembrane helix</keyword>
<accession>A0A1H4A207</accession>
<dbReference type="STRING" id="908615.SAMN05421540_104275"/>
<dbReference type="AlphaFoldDB" id="A0A1H4A207"/>
<dbReference type="RefSeq" id="WP_093242193.1">
    <property type="nucleotide sequence ID" value="NZ_FNQF01000004.1"/>
</dbReference>
<keyword evidence="1" id="KW-0472">Membrane</keyword>
<dbReference type="EMBL" id="FNQF01000004">
    <property type="protein sequence ID" value="SEA29552.1"/>
    <property type="molecule type" value="Genomic_DNA"/>
</dbReference>
<evidence type="ECO:0000313" key="2">
    <source>
        <dbReference type="EMBL" id="SEA29552.1"/>
    </source>
</evidence>
<feature type="transmembrane region" description="Helical" evidence="1">
    <location>
        <begin position="143"/>
        <end position="167"/>
    </location>
</feature>
<evidence type="ECO:0000313" key="3">
    <source>
        <dbReference type="Proteomes" id="UP000198820"/>
    </source>
</evidence>
<organism evidence="2 3">
    <name type="scientific">Psychroflexus halocasei</name>
    <dbReference type="NCBI Taxonomy" id="908615"/>
    <lineage>
        <taxon>Bacteria</taxon>
        <taxon>Pseudomonadati</taxon>
        <taxon>Bacteroidota</taxon>
        <taxon>Flavobacteriia</taxon>
        <taxon>Flavobacteriales</taxon>
        <taxon>Flavobacteriaceae</taxon>
        <taxon>Psychroflexus</taxon>
    </lineage>
</organism>